<proteinExistence type="predicted"/>
<protein>
    <submittedName>
        <fullName evidence="1">Uncharacterized protein</fullName>
    </submittedName>
</protein>
<evidence type="ECO:0000313" key="1">
    <source>
        <dbReference type="EMBL" id="CAF1129747.1"/>
    </source>
</evidence>
<comment type="caution">
    <text evidence="1">The sequence shown here is derived from an EMBL/GenBank/DDBJ whole genome shotgun (WGS) entry which is preliminary data.</text>
</comment>
<dbReference type="Proteomes" id="UP000663879">
    <property type="component" value="Unassembled WGS sequence"/>
</dbReference>
<gene>
    <name evidence="1" type="ORF">OXX778_LOCUS22418</name>
</gene>
<dbReference type="AlphaFoldDB" id="A0A814R7K4"/>
<dbReference type="EMBL" id="CAJNOC010009505">
    <property type="protein sequence ID" value="CAF1129747.1"/>
    <property type="molecule type" value="Genomic_DNA"/>
</dbReference>
<reference evidence="1" key="1">
    <citation type="submission" date="2021-02" db="EMBL/GenBank/DDBJ databases">
        <authorList>
            <person name="Nowell W R."/>
        </authorList>
    </citation>
    <scope>NUCLEOTIDE SEQUENCE</scope>
    <source>
        <strain evidence="1">Ploen Becks lab</strain>
    </source>
</reference>
<name>A0A814R7K4_9BILA</name>
<organism evidence="1 2">
    <name type="scientific">Brachionus calyciflorus</name>
    <dbReference type="NCBI Taxonomy" id="104777"/>
    <lineage>
        <taxon>Eukaryota</taxon>
        <taxon>Metazoa</taxon>
        <taxon>Spiralia</taxon>
        <taxon>Gnathifera</taxon>
        <taxon>Rotifera</taxon>
        <taxon>Eurotatoria</taxon>
        <taxon>Monogononta</taxon>
        <taxon>Pseudotrocha</taxon>
        <taxon>Ploima</taxon>
        <taxon>Brachionidae</taxon>
        <taxon>Brachionus</taxon>
    </lineage>
</organism>
<accession>A0A814R7K4</accession>
<evidence type="ECO:0000313" key="2">
    <source>
        <dbReference type="Proteomes" id="UP000663879"/>
    </source>
</evidence>
<dbReference type="OrthoDB" id="6750869at2759"/>
<keyword evidence="2" id="KW-1185">Reference proteome</keyword>
<sequence length="145" mass="17031">MGTGTHYNVKSSMKQFYNRSYYCDFCKVAYNNLECHKCDECCKSCNRIKCNQSIAQSCKMSKKESKNEKCLRIHNERFCKEEFVGIIFFDYEAYQVDGVHVPNLIMAKKICAKCIDAKEECEYCQQKYTFYDNNIGCLNMKTLLL</sequence>